<keyword evidence="1" id="KW-0863">Zinc-finger</keyword>
<dbReference type="InterPro" id="IPR051718">
    <property type="entry name" value="ARF_GTPase-activating"/>
</dbReference>
<gene>
    <name evidence="3" type="ORF">K457DRAFT_76738</name>
</gene>
<evidence type="ECO:0000313" key="3">
    <source>
        <dbReference type="EMBL" id="OAQ28064.1"/>
    </source>
</evidence>
<protein>
    <submittedName>
        <fullName evidence="3">Arf GTPase activating protein</fullName>
    </submittedName>
</protein>
<keyword evidence="1" id="KW-0479">Metal-binding</keyword>
<dbReference type="InterPro" id="IPR001164">
    <property type="entry name" value="ArfGAP_dom"/>
</dbReference>
<organism evidence="3 4">
    <name type="scientific">Linnemannia elongata AG-77</name>
    <dbReference type="NCBI Taxonomy" id="1314771"/>
    <lineage>
        <taxon>Eukaryota</taxon>
        <taxon>Fungi</taxon>
        <taxon>Fungi incertae sedis</taxon>
        <taxon>Mucoromycota</taxon>
        <taxon>Mortierellomycotina</taxon>
        <taxon>Mortierellomycetes</taxon>
        <taxon>Mortierellales</taxon>
        <taxon>Mortierellaceae</taxon>
        <taxon>Linnemannia</taxon>
    </lineage>
</organism>
<dbReference type="InterPro" id="IPR038508">
    <property type="entry name" value="ArfGAP_dom_sf"/>
</dbReference>
<dbReference type="SUPFAM" id="SSF57863">
    <property type="entry name" value="ArfGap/RecO-like zinc finger"/>
    <property type="match status" value="1"/>
</dbReference>
<dbReference type="Pfam" id="PF01412">
    <property type="entry name" value="ArfGap"/>
    <property type="match status" value="1"/>
</dbReference>
<proteinExistence type="predicted"/>
<accession>A0A197JUU2</accession>
<dbReference type="Gene3D" id="1.10.220.150">
    <property type="entry name" value="Arf GTPase activating protein"/>
    <property type="match status" value="1"/>
</dbReference>
<dbReference type="Proteomes" id="UP000078512">
    <property type="component" value="Unassembled WGS sequence"/>
</dbReference>
<dbReference type="OrthoDB" id="10266696at2759"/>
<reference evidence="3 4" key="1">
    <citation type="submission" date="2016-05" db="EMBL/GenBank/DDBJ databases">
        <title>Genome sequencing reveals origins of a unique bacterial endosymbiosis in the earliest lineages of terrestrial Fungi.</title>
        <authorList>
            <consortium name="DOE Joint Genome Institute"/>
            <person name="Uehling J."/>
            <person name="Gryganskyi A."/>
            <person name="Hameed K."/>
            <person name="Tschaplinski T."/>
            <person name="Misztal P."/>
            <person name="Wu S."/>
            <person name="Desiro A."/>
            <person name="Vande Pol N."/>
            <person name="Du Z.-Y."/>
            <person name="Zienkiewicz A."/>
            <person name="Zienkiewicz K."/>
            <person name="Morin E."/>
            <person name="Tisserant E."/>
            <person name="Splivallo R."/>
            <person name="Hainaut M."/>
            <person name="Henrissat B."/>
            <person name="Ohm R."/>
            <person name="Kuo A."/>
            <person name="Yan J."/>
            <person name="Lipzen A."/>
            <person name="Nolan M."/>
            <person name="Labutti K."/>
            <person name="Barry K."/>
            <person name="Goldstein A."/>
            <person name="Labbe J."/>
            <person name="Schadt C."/>
            <person name="Tuskan G."/>
            <person name="Grigoriev I."/>
            <person name="Martin F."/>
            <person name="Vilgalys R."/>
            <person name="Bonito G."/>
        </authorList>
    </citation>
    <scope>NUCLEOTIDE SEQUENCE [LARGE SCALE GENOMIC DNA]</scope>
    <source>
        <strain evidence="3 4">AG-77</strain>
    </source>
</reference>
<dbReference type="GO" id="GO:0005096">
    <property type="term" value="F:GTPase activator activity"/>
    <property type="evidence" value="ECO:0007669"/>
    <property type="project" value="InterPro"/>
</dbReference>
<dbReference type="AlphaFoldDB" id="A0A197JUU2"/>
<dbReference type="CDD" id="cd08204">
    <property type="entry name" value="ArfGap"/>
    <property type="match status" value="1"/>
</dbReference>
<dbReference type="PANTHER" id="PTHR45705:SF1">
    <property type="entry name" value="FI20236P1"/>
    <property type="match status" value="1"/>
</dbReference>
<dbReference type="InterPro" id="IPR037278">
    <property type="entry name" value="ARFGAP/RecO"/>
</dbReference>
<evidence type="ECO:0000256" key="1">
    <source>
        <dbReference type="PROSITE-ProRule" id="PRU00288"/>
    </source>
</evidence>
<dbReference type="STRING" id="1314771.A0A197JUU2"/>
<keyword evidence="4" id="KW-1185">Reference proteome</keyword>
<feature type="domain" description="Arf-GAP" evidence="2">
    <location>
        <begin position="12"/>
        <end position="78"/>
    </location>
</feature>
<sequence length="109" mass="12824">MSERKLPMDKSERLLNELLKIPVNTICCDCGAANPNWASYSLGCFLCVRCCSVHRKMGTHISKVKSVSLDSWTQDDIDVRETYSWLIDNYRHSRTQRFFFYEYDAWLSK</sequence>
<dbReference type="PANTHER" id="PTHR45705">
    <property type="entry name" value="FI20236P1"/>
    <property type="match status" value="1"/>
</dbReference>
<evidence type="ECO:0000259" key="2">
    <source>
        <dbReference type="PROSITE" id="PS50115"/>
    </source>
</evidence>
<dbReference type="SMART" id="SM00105">
    <property type="entry name" value="ArfGap"/>
    <property type="match status" value="1"/>
</dbReference>
<keyword evidence="1" id="KW-0862">Zinc</keyword>
<dbReference type="PRINTS" id="PR00405">
    <property type="entry name" value="REVINTRACTNG"/>
</dbReference>
<dbReference type="EMBL" id="KV442051">
    <property type="protein sequence ID" value="OAQ28064.1"/>
    <property type="molecule type" value="Genomic_DNA"/>
</dbReference>
<dbReference type="GO" id="GO:0005737">
    <property type="term" value="C:cytoplasm"/>
    <property type="evidence" value="ECO:0007669"/>
    <property type="project" value="TreeGrafter"/>
</dbReference>
<name>A0A197JUU2_9FUNG</name>
<dbReference type="GO" id="GO:0008270">
    <property type="term" value="F:zinc ion binding"/>
    <property type="evidence" value="ECO:0007669"/>
    <property type="project" value="UniProtKB-KW"/>
</dbReference>
<dbReference type="PROSITE" id="PS50115">
    <property type="entry name" value="ARFGAP"/>
    <property type="match status" value="1"/>
</dbReference>
<evidence type="ECO:0000313" key="4">
    <source>
        <dbReference type="Proteomes" id="UP000078512"/>
    </source>
</evidence>